<dbReference type="Proteomes" id="UP000680706">
    <property type="component" value="Chromosome"/>
</dbReference>
<dbReference type="EMBL" id="CP074126">
    <property type="protein sequence ID" value="QUS56758.1"/>
    <property type="molecule type" value="Genomic_DNA"/>
</dbReference>
<protein>
    <recommendedName>
        <fullName evidence="4">Caspase domain protein</fullName>
    </recommendedName>
</protein>
<evidence type="ECO:0000313" key="3">
    <source>
        <dbReference type="Proteomes" id="UP000680706"/>
    </source>
</evidence>
<accession>A0ABX8AQ98</accession>
<evidence type="ECO:0000313" key="2">
    <source>
        <dbReference type="EMBL" id="QUS56758.1"/>
    </source>
</evidence>
<evidence type="ECO:0000256" key="1">
    <source>
        <dbReference type="SAM" id="MobiDB-lite"/>
    </source>
</evidence>
<feature type="compositionally biased region" description="Polar residues" evidence="1">
    <location>
        <begin position="16"/>
        <end position="38"/>
    </location>
</feature>
<organism evidence="2 3">
    <name type="scientific">Pseudovibrio brasiliensis</name>
    <dbReference type="NCBI Taxonomy" id="1898042"/>
    <lineage>
        <taxon>Bacteria</taxon>
        <taxon>Pseudomonadati</taxon>
        <taxon>Pseudomonadota</taxon>
        <taxon>Alphaproteobacteria</taxon>
        <taxon>Hyphomicrobiales</taxon>
        <taxon>Stappiaceae</taxon>
        <taxon>Pseudovibrio</taxon>
    </lineage>
</organism>
<feature type="region of interest" description="Disordered" evidence="1">
    <location>
        <begin position="1"/>
        <end position="40"/>
    </location>
</feature>
<sequence>MPISNTSSSPPAVSSGQIQQDANINSATTKTEVPNESTKAAHEGKTGYFYAPFVSDDVLKMVSGTNLSRFNAGKELRSLIVATNADKAKFEVLKHELAEMNYKEAGDLASGFNSYMAENALSETGFITTVGPNKFEDMLKAASDHAWRADALLRVKVISNEETGILGNLKTKEDKLYLVGHGRQGEEGITSKTGPEEQGWEVAWSKDIAKQLAKGGLDKSFSDIRVSSCHSADARLPKSFSPEDLKAASETKVKNFLFIEVEREQSFAQALANDLKKAGFEQPEVSGYHGLGKVFSADTHQYQALDETDGAETARSSSVREVFIPV</sequence>
<reference evidence="2 3" key="1">
    <citation type="journal article" date="2021" name="Angew. Chem. Int. Ed. Engl.">
        <title>A novel family of nonribosomal peptides modulate collective behavior in Pseudovibrio bacteria isolated from marine sponges.</title>
        <authorList>
            <person name="Ioca L.P."/>
            <person name="Dai Y."/>
            <person name="Kunakom S."/>
            <person name="Diaz-Espinosa J."/>
            <person name="Krunic A."/>
            <person name="Crnkovic C.M."/>
            <person name="Orjala J."/>
            <person name="Sanchez L.M."/>
            <person name="Ferreira A.G."/>
            <person name="Berlinck R.G.S."/>
            <person name="Eustaquio A.S."/>
        </authorList>
    </citation>
    <scope>NUCLEOTIDE SEQUENCE [LARGE SCALE GENOMIC DNA]</scope>
    <source>
        <strain evidence="2 3">Ab134</strain>
    </source>
</reference>
<proteinExistence type="predicted"/>
<dbReference type="RefSeq" id="WP_075700233.1">
    <property type="nucleotide sequence ID" value="NZ_CP074126.1"/>
</dbReference>
<feature type="compositionally biased region" description="Low complexity" evidence="1">
    <location>
        <begin position="1"/>
        <end position="15"/>
    </location>
</feature>
<gene>
    <name evidence="2" type="ORF">KGB56_04865</name>
</gene>
<keyword evidence="3" id="KW-1185">Reference proteome</keyword>
<name>A0ABX8AQ98_9HYPH</name>
<evidence type="ECO:0008006" key="4">
    <source>
        <dbReference type="Google" id="ProtNLM"/>
    </source>
</evidence>